<comment type="subunit">
    <text evidence="3">Homodimer.</text>
</comment>
<dbReference type="Gene3D" id="2.60.40.380">
    <property type="entry name" value="Purple acid phosphatase-like, N-terminal"/>
    <property type="match status" value="1"/>
</dbReference>
<evidence type="ECO:0000313" key="12">
    <source>
        <dbReference type="Proteomes" id="UP000007264"/>
    </source>
</evidence>
<gene>
    <name evidence="11" type="ORF">COCSUDRAFT_29324</name>
</gene>
<dbReference type="EC" id="3.1.3.2" evidence="7"/>
<evidence type="ECO:0000259" key="9">
    <source>
        <dbReference type="Pfam" id="PF14008"/>
    </source>
</evidence>
<dbReference type="Pfam" id="PF00149">
    <property type="entry name" value="Metallophos"/>
    <property type="match status" value="1"/>
</dbReference>
<evidence type="ECO:0000256" key="5">
    <source>
        <dbReference type="ARBA" id="ARBA00022729"/>
    </source>
</evidence>
<sequence>MLVQWTTRDKGSPVVRWGTRSGELSSSSSATTDTYRREDLCGGVANTTGYINPGLFHTAKMSGLAPDTRYFYAYGNEDFGFSEELSFVTAPPPGSDVTVKLLAIADLGFCEEDGSMTWPGNYPNANALHMGWVDYCAALITAKRMQEDIDGRTLIVHNGDVSYAEGFVYGWNVFMDMMGPVIQKAPYMLTPGNHERDWPGTGTRFDFPPAYDSGGECGVVYDKRFPMPLQGKDKEWYSFDHGPIHFLQFSTEHDFAPGSEQYAWILRDLQRVDRSVTPWLVAGFHRPFYTDSVYGNSDSGDVGFTDAIRAALERLFFQYQVDVTWFGHVHSYSRTCPVFQRNCMGYAADGSANAPVHMLIGHAGAPYSWTISPDTPPYYESVAIQHGYLRVAANRTTFHMEAVNSLDSEVVDDYTLTKPSGWRPDQAAQLATIALFHSNYTPTWLELSGINGPAEDLVLRPAEALLFSDPDLLHSLRNATLVKNPIAYDTVEALEQIFEPINSIFQERLADSAATSDAAKFFYEHYFRDLFALYREHRDGLVKGRNSSLATPVRLPVGQK</sequence>
<feature type="domain" description="Purple acid phosphatase N-terminal" evidence="10">
    <location>
        <begin position="1"/>
        <end position="89"/>
    </location>
</feature>
<comment type="caution">
    <text evidence="11">The sequence shown here is derived from an EMBL/GenBank/DDBJ whole genome shotgun (WGS) entry which is preliminary data.</text>
</comment>
<evidence type="ECO:0000256" key="3">
    <source>
        <dbReference type="ARBA" id="ARBA00011738"/>
    </source>
</evidence>
<dbReference type="GeneID" id="17040690"/>
<evidence type="ECO:0000313" key="11">
    <source>
        <dbReference type="EMBL" id="EIE22703.1"/>
    </source>
</evidence>
<organism evidence="11 12">
    <name type="scientific">Coccomyxa subellipsoidea (strain C-169)</name>
    <name type="common">Green microalga</name>
    <dbReference type="NCBI Taxonomy" id="574566"/>
    <lineage>
        <taxon>Eukaryota</taxon>
        <taxon>Viridiplantae</taxon>
        <taxon>Chlorophyta</taxon>
        <taxon>core chlorophytes</taxon>
        <taxon>Trebouxiophyceae</taxon>
        <taxon>Trebouxiophyceae incertae sedis</taxon>
        <taxon>Coccomyxaceae</taxon>
        <taxon>Coccomyxa</taxon>
        <taxon>Coccomyxa subellipsoidea</taxon>
    </lineage>
</organism>
<dbReference type="InterPro" id="IPR025733">
    <property type="entry name" value="PAPs_C"/>
</dbReference>
<keyword evidence="7" id="KW-0378">Hydrolase</keyword>
<dbReference type="AlphaFoldDB" id="I0YWD4"/>
<dbReference type="InterPro" id="IPR041792">
    <property type="entry name" value="MPP_PAP"/>
</dbReference>
<dbReference type="Proteomes" id="UP000007264">
    <property type="component" value="Unassembled WGS sequence"/>
</dbReference>
<feature type="domain" description="Calcineurin-like phosphoesterase" evidence="8">
    <location>
        <begin position="100"/>
        <end position="332"/>
    </location>
</feature>
<dbReference type="CDD" id="cd00839">
    <property type="entry name" value="MPP_PAPs"/>
    <property type="match status" value="1"/>
</dbReference>
<evidence type="ECO:0000256" key="4">
    <source>
        <dbReference type="ARBA" id="ARBA00022525"/>
    </source>
</evidence>
<dbReference type="PANTHER" id="PTHR45778:SF3">
    <property type="entry name" value="PURPLE ACID PHOSPHATASE"/>
    <property type="match status" value="1"/>
</dbReference>
<dbReference type="RefSeq" id="XP_005647247.1">
    <property type="nucleotide sequence ID" value="XM_005647190.1"/>
</dbReference>
<dbReference type="GO" id="GO:0003993">
    <property type="term" value="F:acid phosphatase activity"/>
    <property type="evidence" value="ECO:0007669"/>
    <property type="project" value="UniProtKB-EC"/>
</dbReference>
<dbReference type="GO" id="GO:0046872">
    <property type="term" value="F:metal ion binding"/>
    <property type="evidence" value="ECO:0007669"/>
    <property type="project" value="InterPro"/>
</dbReference>
<dbReference type="KEGG" id="csl:COCSUDRAFT_29324"/>
<comment type="catalytic activity">
    <reaction evidence="7">
        <text>a phosphate monoester + H2O = an alcohol + phosphate</text>
        <dbReference type="Rhea" id="RHEA:15017"/>
        <dbReference type="ChEBI" id="CHEBI:15377"/>
        <dbReference type="ChEBI" id="CHEBI:30879"/>
        <dbReference type="ChEBI" id="CHEBI:43474"/>
        <dbReference type="ChEBI" id="CHEBI:67140"/>
        <dbReference type="EC" id="3.1.3.2"/>
    </reaction>
</comment>
<dbReference type="Gene3D" id="3.60.21.10">
    <property type="match status" value="1"/>
</dbReference>
<dbReference type="InterPro" id="IPR004843">
    <property type="entry name" value="Calcineurin-like_PHP"/>
</dbReference>
<dbReference type="Pfam" id="PF16656">
    <property type="entry name" value="Pur_ac_phosph_N"/>
    <property type="match status" value="1"/>
</dbReference>
<keyword evidence="6" id="KW-0325">Glycoprotein</keyword>
<comment type="similarity">
    <text evidence="2 7">Belongs to the metallophosphoesterase superfamily. Purple acid phosphatase family.</text>
</comment>
<keyword evidence="4" id="KW-0964">Secreted</keyword>
<dbReference type="eggNOG" id="KOG1378">
    <property type="taxonomic scope" value="Eukaryota"/>
</dbReference>
<dbReference type="SUPFAM" id="SSF49363">
    <property type="entry name" value="Purple acid phosphatase, N-terminal domain"/>
    <property type="match status" value="1"/>
</dbReference>
<evidence type="ECO:0000259" key="10">
    <source>
        <dbReference type="Pfam" id="PF16656"/>
    </source>
</evidence>
<keyword evidence="12" id="KW-1185">Reference proteome</keyword>
<feature type="domain" description="Purple acid phosphatase C-terminal" evidence="9">
    <location>
        <begin position="354"/>
        <end position="412"/>
    </location>
</feature>
<evidence type="ECO:0000256" key="7">
    <source>
        <dbReference type="RuleBase" id="RU361203"/>
    </source>
</evidence>
<evidence type="ECO:0000256" key="2">
    <source>
        <dbReference type="ARBA" id="ARBA00008723"/>
    </source>
</evidence>
<reference evidence="11 12" key="1">
    <citation type="journal article" date="2012" name="Genome Biol.">
        <title>The genome of the polar eukaryotic microalga coccomyxa subellipsoidea reveals traits of cold adaptation.</title>
        <authorList>
            <person name="Blanc G."/>
            <person name="Agarkova I."/>
            <person name="Grimwood J."/>
            <person name="Kuo A."/>
            <person name="Brueggeman A."/>
            <person name="Dunigan D."/>
            <person name="Gurnon J."/>
            <person name="Ladunga I."/>
            <person name="Lindquist E."/>
            <person name="Lucas S."/>
            <person name="Pangilinan J."/>
            <person name="Proschold T."/>
            <person name="Salamov A."/>
            <person name="Schmutz J."/>
            <person name="Weeks D."/>
            <person name="Yamada T."/>
            <person name="Claverie J.M."/>
            <person name="Grigoriev I."/>
            <person name="Van Etten J."/>
            <person name="Lomsadze A."/>
            <person name="Borodovsky M."/>
        </authorList>
    </citation>
    <scope>NUCLEOTIDE SEQUENCE [LARGE SCALE GENOMIC DNA]</scope>
    <source>
        <strain evidence="11 12">C-169</strain>
    </source>
</reference>
<dbReference type="GO" id="GO:0005576">
    <property type="term" value="C:extracellular region"/>
    <property type="evidence" value="ECO:0007669"/>
    <property type="project" value="UniProtKB-SubCell"/>
</dbReference>
<evidence type="ECO:0000259" key="8">
    <source>
        <dbReference type="Pfam" id="PF00149"/>
    </source>
</evidence>
<dbReference type="SUPFAM" id="SSF56300">
    <property type="entry name" value="Metallo-dependent phosphatases"/>
    <property type="match status" value="1"/>
</dbReference>
<name>I0YWD4_COCSC</name>
<dbReference type="OrthoDB" id="45007at2759"/>
<dbReference type="InterPro" id="IPR015914">
    <property type="entry name" value="PAPs_N"/>
</dbReference>
<dbReference type="InterPro" id="IPR008963">
    <property type="entry name" value="Purple_acid_Pase-like_N"/>
</dbReference>
<dbReference type="Pfam" id="PF14008">
    <property type="entry name" value="Metallophos_C"/>
    <property type="match status" value="1"/>
</dbReference>
<evidence type="ECO:0000256" key="6">
    <source>
        <dbReference type="ARBA" id="ARBA00023180"/>
    </source>
</evidence>
<proteinExistence type="inferred from homology"/>
<dbReference type="PANTHER" id="PTHR45778">
    <property type="entry name" value="PURPLE ACID PHOSPHATASE-RELATED"/>
    <property type="match status" value="1"/>
</dbReference>
<dbReference type="EMBL" id="AGSI01000009">
    <property type="protein sequence ID" value="EIE22703.1"/>
    <property type="molecule type" value="Genomic_DNA"/>
</dbReference>
<comment type="subcellular location">
    <subcellularLocation>
        <location evidence="1">Secreted</location>
    </subcellularLocation>
</comment>
<dbReference type="InterPro" id="IPR029052">
    <property type="entry name" value="Metallo-depent_PP-like"/>
</dbReference>
<evidence type="ECO:0000256" key="1">
    <source>
        <dbReference type="ARBA" id="ARBA00004613"/>
    </source>
</evidence>
<protein>
    <recommendedName>
        <fullName evidence="7">Purple acid phosphatase</fullName>
        <ecNumber evidence="7">3.1.3.2</ecNumber>
    </recommendedName>
</protein>
<accession>I0YWD4</accession>
<keyword evidence="5" id="KW-0732">Signal</keyword>